<proteinExistence type="predicted"/>
<dbReference type="Pfam" id="PF00300">
    <property type="entry name" value="His_Phos_1"/>
    <property type="match status" value="1"/>
</dbReference>
<dbReference type="GO" id="GO:0004331">
    <property type="term" value="F:fructose-2,6-bisphosphate 2-phosphatase activity"/>
    <property type="evidence" value="ECO:0007669"/>
    <property type="project" value="TreeGrafter"/>
</dbReference>
<keyword evidence="4" id="KW-1185">Reference proteome</keyword>
<dbReference type="Gene3D" id="3.40.50.1240">
    <property type="entry name" value="Phosphoglycerate mutase-like"/>
    <property type="match status" value="1"/>
</dbReference>
<feature type="compositionally biased region" description="Low complexity" evidence="2">
    <location>
        <begin position="246"/>
        <end position="261"/>
    </location>
</feature>
<accession>A0A238F8K4</accession>
<evidence type="ECO:0000256" key="2">
    <source>
        <dbReference type="SAM" id="MobiDB-lite"/>
    </source>
</evidence>
<dbReference type="AlphaFoldDB" id="A0A238F8K4"/>
<dbReference type="PROSITE" id="PS00175">
    <property type="entry name" value="PG_MUTASE"/>
    <property type="match status" value="1"/>
</dbReference>
<reference evidence="4" key="1">
    <citation type="submission" date="2016-09" db="EMBL/GenBank/DDBJ databases">
        <authorList>
            <person name="Jeantristanb JTB J.-T."/>
            <person name="Ricardo R."/>
        </authorList>
    </citation>
    <scope>NUCLEOTIDE SEQUENCE [LARGE SCALE GENOMIC DNA]</scope>
</reference>
<dbReference type="GO" id="GO:0045820">
    <property type="term" value="P:negative regulation of glycolytic process"/>
    <property type="evidence" value="ECO:0007669"/>
    <property type="project" value="TreeGrafter"/>
</dbReference>
<dbReference type="CDD" id="cd07067">
    <property type="entry name" value="HP_PGM_like"/>
    <property type="match status" value="1"/>
</dbReference>
<protein>
    <submittedName>
        <fullName evidence="3">BQ2448_325 protein</fullName>
    </submittedName>
</protein>
<sequence length="365" mass="40244">MVPLIITMIRHGESADNVTGKSQGRRRCPVWAGHRDAPLTNHGFNQSMRLAKHFQDVPLTAIYTSDLKRAQTTARNVASLNKTQPPPPFTVSPLLREQFFGEAEGWPWNAGLYSSSHLPWEDHRAFRLAPFAESLTDVSIRADKVLRHFVLPHLIASAESETAHHILLVAHGIWLSEMRYAFARAQDPQVRFVKSSGYLNTAWSRFEIDLVEEDEVVERVQNEVPFGGNESVGSRSSSHHHHDRSGTSTSTNASTTAANAGDLATMPERIRALLPTLPDLPPRDPKLPPPFADDVPLPKLKFKVIATNQAEHLEGLVRTKGGIGSSTHDEKQRGLQEFFGGGTQGGKGPAEVEGLVSDDEEEEGK</sequence>
<dbReference type="SMART" id="SM00855">
    <property type="entry name" value="PGAM"/>
    <property type="match status" value="1"/>
</dbReference>
<dbReference type="InterPro" id="IPR001345">
    <property type="entry name" value="PG/BPGM_mutase_AS"/>
</dbReference>
<evidence type="ECO:0000313" key="4">
    <source>
        <dbReference type="Proteomes" id="UP000198372"/>
    </source>
</evidence>
<keyword evidence="1" id="KW-0378">Hydrolase</keyword>
<dbReference type="InterPro" id="IPR029033">
    <property type="entry name" value="His_PPase_superfam"/>
</dbReference>
<dbReference type="EMBL" id="FMSP01000003">
    <property type="protein sequence ID" value="SCV68204.1"/>
    <property type="molecule type" value="Genomic_DNA"/>
</dbReference>
<dbReference type="OrthoDB" id="354304at2759"/>
<name>A0A238F8K4_9BASI</name>
<dbReference type="GO" id="GO:0005829">
    <property type="term" value="C:cytosol"/>
    <property type="evidence" value="ECO:0007669"/>
    <property type="project" value="TreeGrafter"/>
</dbReference>
<dbReference type="GO" id="GO:0043456">
    <property type="term" value="P:regulation of pentose-phosphate shunt"/>
    <property type="evidence" value="ECO:0007669"/>
    <property type="project" value="TreeGrafter"/>
</dbReference>
<dbReference type="STRING" id="269621.A0A238F8K4"/>
<dbReference type="InterPro" id="IPR051695">
    <property type="entry name" value="Phosphoglycerate_Mutase"/>
</dbReference>
<feature type="compositionally biased region" description="Acidic residues" evidence="2">
    <location>
        <begin position="356"/>
        <end position="365"/>
    </location>
</feature>
<organism evidence="3 4">
    <name type="scientific">Microbotryum intermedium</name>
    <dbReference type="NCBI Taxonomy" id="269621"/>
    <lineage>
        <taxon>Eukaryota</taxon>
        <taxon>Fungi</taxon>
        <taxon>Dikarya</taxon>
        <taxon>Basidiomycota</taxon>
        <taxon>Pucciniomycotina</taxon>
        <taxon>Microbotryomycetes</taxon>
        <taxon>Microbotryales</taxon>
        <taxon>Microbotryaceae</taxon>
        <taxon>Microbotryum</taxon>
    </lineage>
</organism>
<feature type="region of interest" description="Disordered" evidence="2">
    <location>
        <begin position="320"/>
        <end position="365"/>
    </location>
</feature>
<feature type="compositionally biased region" description="Gly residues" evidence="2">
    <location>
        <begin position="339"/>
        <end position="348"/>
    </location>
</feature>
<evidence type="ECO:0000313" key="3">
    <source>
        <dbReference type="EMBL" id="SCV68204.1"/>
    </source>
</evidence>
<feature type="region of interest" description="Disordered" evidence="2">
    <location>
        <begin position="222"/>
        <end position="265"/>
    </location>
</feature>
<dbReference type="Proteomes" id="UP000198372">
    <property type="component" value="Unassembled WGS sequence"/>
</dbReference>
<gene>
    <name evidence="3" type="ORF">BQ2448_325</name>
</gene>
<dbReference type="InterPro" id="IPR013078">
    <property type="entry name" value="His_Pase_superF_clade-1"/>
</dbReference>
<dbReference type="PANTHER" id="PTHR46517">
    <property type="entry name" value="FRUCTOSE-2,6-BISPHOSPHATASE TIGAR"/>
    <property type="match status" value="1"/>
</dbReference>
<dbReference type="PANTHER" id="PTHR46517:SF1">
    <property type="entry name" value="FRUCTOSE-2,6-BISPHOSPHATASE TIGAR"/>
    <property type="match status" value="1"/>
</dbReference>
<evidence type="ECO:0000256" key="1">
    <source>
        <dbReference type="ARBA" id="ARBA00022801"/>
    </source>
</evidence>
<dbReference type="SUPFAM" id="SSF53254">
    <property type="entry name" value="Phosphoglycerate mutase-like"/>
    <property type="match status" value="1"/>
</dbReference>